<sequence>MGRKLNLVVKSEKQYNKVIAKLEELGAQGLLVMKYDESKVGVADYGVGCFIEPDCFWFTDGTSSLRDGWENFYTVKSFITAVKAALGESK</sequence>
<organism evidence="1 2">
    <name type="scientific">Acinetobacter phage Aristophanes</name>
    <dbReference type="NCBI Taxonomy" id="2759203"/>
    <lineage>
        <taxon>Viruses</taxon>
        <taxon>Duplodnaviria</taxon>
        <taxon>Heunggongvirae</taxon>
        <taxon>Uroviricota</taxon>
        <taxon>Caudoviricetes</taxon>
        <taxon>Autographivirales</taxon>
        <taxon>Autoscriptoviridae</taxon>
        <taxon>Beijerinckvirinae</taxon>
        <taxon>Aristophanesvirus</taxon>
        <taxon>Aristophanesvirus aristophanes</taxon>
    </lineage>
</organism>
<proteinExistence type="predicted"/>
<dbReference type="EMBL" id="MT783706">
    <property type="protein sequence ID" value="QNO11435.1"/>
    <property type="molecule type" value="Genomic_DNA"/>
</dbReference>
<keyword evidence="2" id="KW-1185">Reference proteome</keyword>
<dbReference type="Proteomes" id="UP000516232">
    <property type="component" value="Segment"/>
</dbReference>
<gene>
    <name evidence="1" type="ORF">Aristophanes_00011</name>
</gene>
<name>A0A7G9VYM0_BPACA</name>
<evidence type="ECO:0000313" key="1">
    <source>
        <dbReference type="EMBL" id="QNO11435.1"/>
    </source>
</evidence>
<organismHost>
    <name type="scientific">Acinetobacter baumannii</name>
    <dbReference type="NCBI Taxonomy" id="470"/>
</organismHost>
<reference evidence="1 2" key="1">
    <citation type="submission" date="2020-07" db="EMBL/GenBank/DDBJ databases">
        <authorList>
            <person name="Shneider M.M."/>
            <person name="Timoshina O.V."/>
            <person name="Evseev P.V."/>
            <person name="Shelenkov A.A."/>
            <person name="Mikhailova Y.V."/>
            <person name="Yanushevich Y."/>
            <person name="Shagin D.A."/>
            <person name="Miroshnikov K.A."/>
        </authorList>
    </citation>
    <scope>NUCLEOTIDE SEQUENCE [LARGE SCALE GENOMIC DNA]</scope>
</reference>
<protein>
    <submittedName>
        <fullName evidence="1">Uncharacterized protein</fullName>
    </submittedName>
</protein>
<evidence type="ECO:0000313" key="2">
    <source>
        <dbReference type="Proteomes" id="UP000516232"/>
    </source>
</evidence>
<accession>A0A7G9VYM0</accession>